<dbReference type="PANTHER" id="PTHR34216">
    <property type="match status" value="1"/>
</dbReference>
<dbReference type="Pfam" id="PF01522">
    <property type="entry name" value="Polysacc_deac_1"/>
    <property type="match status" value="1"/>
</dbReference>
<name>A0A4Y3KTK2_9CELL</name>
<dbReference type="RefSeq" id="WP_169743969.1">
    <property type="nucleotide sequence ID" value="NZ_BJLR01000013.1"/>
</dbReference>
<evidence type="ECO:0000313" key="3">
    <source>
        <dbReference type="EMBL" id="GEA87333.1"/>
    </source>
</evidence>
<dbReference type="InterPro" id="IPR011330">
    <property type="entry name" value="Glyco_hydro/deAcase_b/a-brl"/>
</dbReference>
<dbReference type="PROSITE" id="PS51677">
    <property type="entry name" value="NODB"/>
    <property type="match status" value="1"/>
</dbReference>
<dbReference type="AlphaFoldDB" id="A0A4Y3KTK2"/>
<keyword evidence="4" id="KW-1185">Reference proteome</keyword>
<reference evidence="3" key="1">
    <citation type="submission" date="2019-06" db="EMBL/GenBank/DDBJ databases">
        <title>Whole genome shotgun sequence of Cellulomonas cellasea NBRC 3753.</title>
        <authorList>
            <person name="Hosoyama A."/>
            <person name="Uohara A."/>
            <person name="Ohji S."/>
            <person name="Ichikawa N."/>
        </authorList>
    </citation>
    <scope>NUCLEOTIDE SEQUENCE [LARGE SCALE GENOMIC DNA]</scope>
    <source>
        <strain evidence="3">NBRC 3753</strain>
    </source>
</reference>
<evidence type="ECO:0000256" key="1">
    <source>
        <dbReference type="ARBA" id="ARBA00022729"/>
    </source>
</evidence>
<dbReference type="EMBL" id="BJLR01000013">
    <property type="protein sequence ID" value="GEA87333.1"/>
    <property type="molecule type" value="Genomic_DNA"/>
</dbReference>
<organism evidence="3 4">
    <name type="scientific">Cellulomonas cellasea</name>
    <dbReference type="NCBI Taxonomy" id="43670"/>
    <lineage>
        <taxon>Bacteria</taxon>
        <taxon>Bacillati</taxon>
        <taxon>Actinomycetota</taxon>
        <taxon>Actinomycetes</taxon>
        <taxon>Micrococcales</taxon>
        <taxon>Cellulomonadaceae</taxon>
        <taxon>Cellulomonas</taxon>
    </lineage>
</organism>
<dbReference type="GO" id="GO:0016810">
    <property type="term" value="F:hydrolase activity, acting on carbon-nitrogen (but not peptide) bonds"/>
    <property type="evidence" value="ECO:0007669"/>
    <property type="project" value="InterPro"/>
</dbReference>
<dbReference type="Proteomes" id="UP000317046">
    <property type="component" value="Unassembled WGS sequence"/>
</dbReference>
<dbReference type="SUPFAM" id="SSF88713">
    <property type="entry name" value="Glycoside hydrolase/deacetylase"/>
    <property type="match status" value="1"/>
</dbReference>
<sequence length="288" mass="31725">MLHSVVPDLELRARLIRRPRQEIGESELLRLISDARGAGWNLVSLGELLDDPSSPGDRLALTFDDGYRDFYDHAWPTLRSEHAPYSLFVTSGYPDRTLFHVSLVVEDLVKTHREIDLRLPDGSRTISCDDPVQAARSINDLLWAAGLESADGALARYRESVTDYGLTWDHLHEIASDPLATIGGHTVSHPFLDLIDVEQCASEVESNRERLRFVLGVPVDLFAYPFGRHTDAVVDSVRAAGYRAAVTTQGRDVAADDSWLLVPRLCVESGKSFGDLVDGPAGAPGTPR</sequence>
<accession>A0A4Y3KTK2</accession>
<comment type="caution">
    <text evidence="3">The sequence shown here is derived from an EMBL/GenBank/DDBJ whole genome shotgun (WGS) entry which is preliminary data.</text>
</comment>
<feature type="domain" description="NodB homology" evidence="2">
    <location>
        <begin position="57"/>
        <end position="288"/>
    </location>
</feature>
<dbReference type="PANTHER" id="PTHR34216:SF7">
    <property type="entry name" value="POLY-BETA-1,6-N-ACETYL-D-GLUCOSAMINE N-DEACETYLASE"/>
    <property type="match status" value="1"/>
</dbReference>
<dbReference type="GO" id="GO:0005975">
    <property type="term" value="P:carbohydrate metabolic process"/>
    <property type="evidence" value="ECO:0007669"/>
    <property type="project" value="InterPro"/>
</dbReference>
<protein>
    <recommendedName>
        <fullName evidence="2">NodB homology domain-containing protein</fullName>
    </recommendedName>
</protein>
<dbReference type="InterPro" id="IPR051398">
    <property type="entry name" value="Polysacch_Deacetylase"/>
</dbReference>
<dbReference type="CDD" id="cd10918">
    <property type="entry name" value="CE4_NodB_like_5s_6s"/>
    <property type="match status" value="1"/>
</dbReference>
<evidence type="ECO:0000313" key="4">
    <source>
        <dbReference type="Proteomes" id="UP000317046"/>
    </source>
</evidence>
<dbReference type="Gene3D" id="3.20.20.370">
    <property type="entry name" value="Glycoside hydrolase/deacetylase"/>
    <property type="match status" value="1"/>
</dbReference>
<evidence type="ECO:0000259" key="2">
    <source>
        <dbReference type="PROSITE" id="PS51677"/>
    </source>
</evidence>
<keyword evidence="1" id="KW-0732">Signal</keyword>
<proteinExistence type="predicted"/>
<dbReference type="InterPro" id="IPR002509">
    <property type="entry name" value="NODB_dom"/>
</dbReference>
<gene>
    <name evidence="3" type="ORF">CCE01nite_12820</name>
</gene>